<protein>
    <submittedName>
        <fullName evidence="1">Glutamate transport ATP-binding protein</fullName>
    </submittedName>
</protein>
<dbReference type="EMBL" id="CBWK010000828">
    <property type="protein sequence ID" value="CDL12728.1"/>
    <property type="molecule type" value="Genomic_DNA"/>
</dbReference>
<keyword evidence="1" id="KW-0067">ATP-binding</keyword>
<dbReference type="AlphaFoldDB" id="W1DTM2"/>
<keyword evidence="2" id="KW-1185">Reference proteome</keyword>
<organism evidence="1 2">
    <name type="scientific">Klebsiella pneumoniae IS43</name>
    <dbReference type="NCBI Taxonomy" id="1432552"/>
    <lineage>
        <taxon>Bacteria</taxon>
        <taxon>Pseudomonadati</taxon>
        <taxon>Pseudomonadota</taxon>
        <taxon>Gammaproteobacteria</taxon>
        <taxon>Enterobacterales</taxon>
        <taxon>Enterobacteriaceae</taxon>
        <taxon>Klebsiella/Raoultella group</taxon>
        <taxon>Klebsiella</taxon>
        <taxon>Klebsiella pneumoniae complex</taxon>
    </lineage>
</organism>
<evidence type="ECO:0000313" key="2">
    <source>
        <dbReference type="Proteomes" id="UP000019183"/>
    </source>
</evidence>
<dbReference type="GO" id="GO:0005524">
    <property type="term" value="F:ATP binding"/>
    <property type="evidence" value="ECO:0007669"/>
    <property type="project" value="UniProtKB-KW"/>
</dbReference>
<sequence>MPLITINQMQKYYGDNHVLKGVDLDIDMGGSDLDHRPQRLG</sequence>
<dbReference type="Proteomes" id="UP000019183">
    <property type="component" value="Unassembled WGS sequence"/>
</dbReference>
<reference evidence="1" key="1">
    <citation type="submission" date="2013-10" db="EMBL/GenBank/DDBJ databases">
        <title>Antibiotic resistance diversity of beta-lactamase producers in the General Hospital Vienna.</title>
        <authorList>
            <person name="Barisic I."/>
            <person name="Mitteregger D."/>
            <person name="Hirschl A.M."/>
            <person name="Noehammer C."/>
            <person name="Wiesinger-Mayr H."/>
        </authorList>
    </citation>
    <scope>NUCLEOTIDE SEQUENCE [LARGE SCALE GENOMIC DNA]</scope>
    <source>
        <strain evidence="1">IS43</strain>
    </source>
</reference>
<keyword evidence="1" id="KW-0547">Nucleotide-binding</keyword>
<proteinExistence type="predicted"/>
<accession>W1DTM2</accession>
<name>W1DTM2_KLEPN</name>
<comment type="caution">
    <text evidence="1">The sequence shown here is derived from an EMBL/GenBank/DDBJ whole genome shotgun (WGS) entry which is preliminary data.</text>
</comment>
<evidence type="ECO:0000313" key="1">
    <source>
        <dbReference type="EMBL" id="CDL12728.1"/>
    </source>
</evidence>